<organism evidence="1 2">
    <name type="scientific">Mucilaginibacter ximonensis</name>
    <dbReference type="NCBI Taxonomy" id="538021"/>
    <lineage>
        <taxon>Bacteria</taxon>
        <taxon>Pseudomonadati</taxon>
        <taxon>Bacteroidota</taxon>
        <taxon>Sphingobacteriia</taxon>
        <taxon>Sphingobacteriales</taxon>
        <taxon>Sphingobacteriaceae</taxon>
        <taxon>Mucilaginibacter</taxon>
    </lineage>
</organism>
<proteinExistence type="predicted"/>
<dbReference type="RefSeq" id="WP_377183113.1">
    <property type="nucleotide sequence ID" value="NZ_JBHUPD010000001.1"/>
</dbReference>
<accession>A0ABW5YAE2</accession>
<sequence length="205" mass="23249">MFKKMKNIDTAFRDYRRYTLITICGSLLAVGFMAYECKSLIASLQNKIYVLYNNSVLSAVASDRRDNLLVEAKGHVRNFHELFFTLDPDDKVIQANVTKALYLADASAKKEYDDLTETGYYAGIISGNISQRIQVDSIQTDLRSEPYIFRCYATLTITRSTSTVTRSLVTQGDLRPVSRSDNNLGGFLIQHWAILENKDLKVVNH</sequence>
<dbReference type="InterPro" id="IPR022276">
    <property type="entry name" value="Conjug_transposon_TraK"/>
</dbReference>
<evidence type="ECO:0000313" key="2">
    <source>
        <dbReference type="Proteomes" id="UP001597557"/>
    </source>
</evidence>
<comment type="caution">
    <text evidence="1">The sequence shown here is derived from an EMBL/GenBank/DDBJ whole genome shotgun (WGS) entry which is preliminary data.</text>
</comment>
<gene>
    <name evidence="1" type="primary">traK</name>
    <name evidence="1" type="ORF">ACFS5N_05640</name>
</gene>
<evidence type="ECO:0000313" key="1">
    <source>
        <dbReference type="EMBL" id="MFD2871940.1"/>
    </source>
</evidence>
<name>A0ABW5YAE2_9SPHI</name>
<protein>
    <submittedName>
        <fullName evidence="1">Conjugative transposon protein TraK</fullName>
    </submittedName>
</protein>
<dbReference type="EMBL" id="JBHUPD010000001">
    <property type="protein sequence ID" value="MFD2871940.1"/>
    <property type="molecule type" value="Genomic_DNA"/>
</dbReference>
<dbReference type="Proteomes" id="UP001597557">
    <property type="component" value="Unassembled WGS sequence"/>
</dbReference>
<reference evidence="2" key="1">
    <citation type="journal article" date="2019" name="Int. J. Syst. Evol. Microbiol.">
        <title>The Global Catalogue of Microorganisms (GCM) 10K type strain sequencing project: providing services to taxonomists for standard genome sequencing and annotation.</title>
        <authorList>
            <consortium name="The Broad Institute Genomics Platform"/>
            <consortium name="The Broad Institute Genome Sequencing Center for Infectious Disease"/>
            <person name="Wu L."/>
            <person name="Ma J."/>
        </authorList>
    </citation>
    <scope>NUCLEOTIDE SEQUENCE [LARGE SCALE GENOMIC DNA]</scope>
    <source>
        <strain evidence="2">KCTC 22437</strain>
    </source>
</reference>
<dbReference type="NCBIfam" id="TIGR03781">
    <property type="entry name" value="Bac_Flav_CT_K"/>
    <property type="match status" value="1"/>
</dbReference>
<keyword evidence="2" id="KW-1185">Reference proteome</keyword>